<dbReference type="InterPro" id="IPR023576">
    <property type="entry name" value="UbiE/COQ5_MeTrFase_CS"/>
</dbReference>
<proteinExistence type="inferred from homology"/>
<keyword evidence="1 6" id="KW-0474">Menaquinone biosynthesis</keyword>
<dbReference type="CDD" id="cd02440">
    <property type="entry name" value="AdoMet_MTases"/>
    <property type="match status" value="1"/>
</dbReference>
<feature type="binding site" evidence="6">
    <location>
        <begin position="125"/>
        <end position="126"/>
    </location>
    <ligand>
        <name>S-adenosyl-L-methionine</name>
        <dbReference type="ChEBI" id="CHEBI:59789"/>
    </ligand>
</feature>
<comment type="catalytic activity">
    <reaction evidence="6">
        <text>a 2-methoxy-6-(all-trans-polyprenyl)benzene-1,4-diol + S-adenosyl-L-methionine = a 5-methoxy-2-methyl-3-(all-trans-polyprenyl)benzene-1,4-diol + S-adenosyl-L-homocysteine + H(+)</text>
        <dbReference type="Rhea" id="RHEA:28286"/>
        <dbReference type="Rhea" id="RHEA-COMP:10858"/>
        <dbReference type="Rhea" id="RHEA-COMP:10859"/>
        <dbReference type="ChEBI" id="CHEBI:15378"/>
        <dbReference type="ChEBI" id="CHEBI:57856"/>
        <dbReference type="ChEBI" id="CHEBI:59789"/>
        <dbReference type="ChEBI" id="CHEBI:84166"/>
        <dbReference type="ChEBI" id="CHEBI:84167"/>
        <dbReference type="EC" id="2.1.1.201"/>
    </reaction>
</comment>
<keyword evidence="3 6" id="KW-0808">Transferase</keyword>
<keyword evidence="2 6" id="KW-0489">Methyltransferase</keyword>
<dbReference type="SUPFAM" id="SSF53335">
    <property type="entry name" value="S-adenosyl-L-methionine-dependent methyltransferases"/>
    <property type="match status" value="1"/>
</dbReference>
<dbReference type="InterPro" id="IPR004033">
    <property type="entry name" value="UbiE/COQ5_MeTrFase"/>
</dbReference>
<dbReference type="HAMAP" id="MF_01813">
    <property type="entry name" value="MenG_UbiE_methyltr"/>
    <property type="match status" value="1"/>
</dbReference>
<dbReference type="PROSITE" id="PS01184">
    <property type="entry name" value="UBIE_2"/>
    <property type="match status" value="1"/>
</dbReference>
<dbReference type="GO" id="GO:0043770">
    <property type="term" value="F:demethylmenaquinone methyltransferase activity"/>
    <property type="evidence" value="ECO:0007669"/>
    <property type="project" value="UniProtKB-UniRule"/>
</dbReference>
<dbReference type="EC" id="2.1.1.201" evidence="6"/>
<dbReference type="EMBL" id="WTUW01000001">
    <property type="protein sequence ID" value="MZR29745.1"/>
    <property type="molecule type" value="Genomic_DNA"/>
</dbReference>
<dbReference type="RefSeq" id="WP_161314231.1">
    <property type="nucleotide sequence ID" value="NZ_WTUW01000001.1"/>
</dbReference>
<dbReference type="GO" id="GO:0032259">
    <property type="term" value="P:methylation"/>
    <property type="evidence" value="ECO:0007669"/>
    <property type="project" value="UniProtKB-KW"/>
</dbReference>
<keyword evidence="8" id="KW-1185">Reference proteome</keyword>
<evidence type="ECO:0000256" key="4">
    <source>
        <dbReference type="ARBA" id="ARBA00022688"/>
    </source>
</evidence>
<dbReference type="PANTHER" id="PTHR43591">
    <property type="entry name" value="METHYLTRANSFERASE"/>
    <property type="match status" value="1"/>
</dbReference>
<name>A0A6L8W3S8_9PROT</name>
<accession>A0A6L8W3S8</accession>
<dbReference type="Proteomes" id="UP000476030">
    <property type="component" value="Unassembled WGS sequence"/>
</dbReference>
<dbReference type="Pfam" id="PF01209">
    <property type="entry name" value="Ubie_methyltran"/>
    <property type="match status" value="1"/>
</dbReference>
<evidence type="ECO:0000256" key="3">
    <source>
        <dbReference type="ARBA" id="ARBA00022679"/>
    </source>
</evidence>
<dbReference type="EC" id="2.1.1.163" evidence="6"/>
<comment type="caution">
    <text evidence="6">Lacks conserved residue(s) required for the propagation of feature annotation.</text>
</comment>
<dbReference type="InterPro" id="IPR029063">
    <property type="entry name" value="SAM-dependent_MTases_sf"/>
</dbReference>
<sequence>MADSDNSSDSTHFGFREVPRDAKAGLVRGVFDSVAENYDVMNDLMSGGIHRLWKSAMIDWLMPRKGQHLLDVAGGTGDIAFRFMDAVESDGRVTVLDINHAMLSVGQDRAIDQGRLAGLDWVNGDAQTLPLEDKTVDAYTIAFGIRNVTDIPKALREARRVLKPGGRFMCLEFSKVEAPVLKEFYDFYSFKLLPEIGGIVAKDKASYQYLVESIRQFPDADRFADMLGEAGFGQVKYRRLSGGIAALHSAWRL</sequence>
<feature type="binding site" evidence="6">
    <location>
        <position position="97"/>
    </location>
    <ligand>
        <name>S-adenosyl-L-methionine</name>
        <dbReference type="ChEBI" id="CHEBI:59789"/>
    </ligand>
</feature>
<organism evidence="7 8">
    <name type="scientific">Sneathiella litorea</name>
    <dbReference type="NCBI Taxonomy" id="2606216"/>
    <lineage>
        <taxon>Bacteria</taxon>
        <taxon>Pseudomonadati</taxon>
        <taxon>Pseudomonadota</taxon>
        <taxon>Alphaproteobacteria</taxon>
        <taxon>Sneathiellales</taxon>
        <taxon>Sneathiellaceae</taxon>
        <taxon>Sneathiella</taxon>
    </lineage>
</organism>
<keyword evidence="5 6" id="KW-0949">S-adenosyl-L-methionine</keyword>
<dbReference type="GO" id="GO:0009060">
    <property type="term" value="P:aerobic respiration"/>
    <property type="evidence" value="ECO:0007669"/>
    <property type="project" value="UniProtKB-UniRule"/>
</dbReference>
<comment type="similarity">
    <text evidence="6">Belongs to the class I-like SAM-binding methyltransferase superfamily. MenG/UbiE family.</text>
</comment>
<dbReference type="PANTHER" id="PTHR43591:SF24">
    <property type="entry name" value="2-METHOXY-6-POLYPRENYL-1,4-BENZOQUINOL METHYLASE, MITOCHONDRIAL"/>
    <property type="match status" value="1"/>
</dbReference>
<dbReference type="GO" id="GO:0009234">
    <property type="term" value="P:menaquinone biosynthetic process"/>
    <property type="evidence" value="ECO:0007669"/>
    <property type="project" value="UniProtKB-UniRule"/>
</dbReference>
<evidence type="ECO:0000313" key="8">
    <source>
        <dbReference type="Proteomes" id="UP000476030"/>
    </source>
</evidence>
<gene>
    <name evidence="6 7" type="primary">ubiE</name>
    <name evidence="7" type="ORF">GQE98_03760</name>
</gene>
<dbReference type="NCBIfam" id="TIGR01934">
    <property type="entry name" value="MenG_MenH_UbiE"/>
    <property type="match status" value="1"/>
</dbReference>
<comment type="catalytic activity">
    <reaction evidence="6">
        <text>a 2-demethylmenaquinol + S-adenosyl-L-methionine = a menaquinol + S-adenosyl-L-homocysteine + H(+)</text>
        <dbReference type="Rhea" id="RHEA:42640"/>
        <dbReference type="Rhea" id="RHEA-COMP:9539"/>
        <dbReference type="Rhea" id="RHEA-COMP:9563"/>
        <dbReference type="ChEBI" id="CHEBI:15378"/>
        <dbReference type="ChEBI" id="CHEBI:18151"/>
        <dbReference type="ChEBI" id="CHEBI:55437"/>
        <dbReference type="ChEBI" id="CHEBI:57856"/>
        <dbReference type="ChEBI" id="CHEBI:59789"/>
        <dbReference type="EC" id="2.1.1.163"/>
    </reaction>
</comment>
<dbReference type="UniPathway" id="UPA00232"/>
<protein>
    <recommendedName>
        <fullName evidence="6">Ubiquinone/menaquinone biosynthesis C-methyltransferase UbiE</fullName>
        <ecNumber evidence="6">2.1.1.163</ecNumber>
        <ecNumber evidence="6">2.1.1.201</ecNumber>
    </recommendedName>
    <alternativeName>
        <fullName evidence="6">2-methoxy-6-polyprenyl-1,4-benzoquinol methylase</fullName>
    </alternativeName>
    <alternativeName>
        <fullName evidence="6">Demethylmenaquinone methyltransferase</fullName>
    </alternativeName>
</protein>
<evidence type="ECO:0000256" key="5">
    <source>
        <dbReference type="ARBA" id="ARBA00022691"/>
    </source>
</evidence>
<dbReference type="PROSITE" id="PS01183">
    <property type="entry name" value="UBIE_1"/>
    <property type="match status" value="1"/>
</dbReference>
<comment type="pathway">
    <text evidence="6">Cofactor biosynthesis; ubiquinone biosynthesis.</text>
</comment>
<dbReference type="Gene3D" id="3.40.50.150">
    <property type="entry name" value="Vaccinia Virus protein VP39"/>
    <property type="match status" value="1"/>
</dbReference>
<evidence type="ECO:0000313" key="7">
    <source>
        <dbReference type="EMBL" id="MZR29745.1"/>
    </source>
</evidence>
<dbReference type="UniPathway" id="UPA00079">
    <property type="reaction ID" value="UER00169"/>
</dbReference>
<dbReference type="GO" id="GO:0008425">
    <property type="term" value="F:2-methoxy-6-polyprenyl-1,4-benzoquinol methyltransferase activity"/>
    <property type="evidence" value="ECO:0007669"/>
    <property type="project" value="UniProtKB-UniRule"/>
</dbReference>
<keyword evidence="4 6" id="KW-0831">Ubiquinone biosynthesis</keyword>
<dbReference type="FunFam" id="3.40.50.150:FF:000064">
    <property type="entry name" value="2-methoxy-6-polyprenyl-1,4-benzoquinol methylase, mitochondrial"/>
    <property type="match status" value="1"/>
</dbReference>
<evidence type="ECO:0000256" key="6">
    <source>
        <dbReference type="HAMAP-Rule" id="MF_01813"/>
    </source>
</evidence>
<dbReference type="NCBIfam" id="NF001242">
    <property type="entry name" value="PRK00216.1-3"/>
    <property type="match status" value="1"/>
</dbReference>
<reference evidence="7 8" key="1">
    <citation type="submission" date="2019-12" db="EMBL/GenBank/DDBJ databases">
        <title>Snethiella sp. nov. sp. isolated from sea sand.</title>
        <authorList>
            <person name="Kim J."/>
            <person name="Jeong S.E."/>
            <person name="Jung H.S."/>
            <person name="Jeon C.O."/>
        </authorList>
    </citation>
    <scope>NUCLEOTIDE SEQUENCE [LARGE SCALE GENOMIC DNA]</scope>
    <source>
        <strain evidence="7 8">DP05</strain>
    </source>
</reference>
<dbReference type="PROSITE" id="PS51608">
    <property type="entry name" value="SAM_MT_UBIE"/>
    <property type="match status" value="1"/>
</dbReference>
<feature type="binding site" evidence="6">
    <location>
        <position position="76"/>
    </location>
    <ligand>
        <name>S-adenosyl-L-methionine</name>
        <dbReference type="ChEBI" id="CHEBI:59789"/>
    </ligand>
</feature>
<comment type="function">
    <text evidence="6">Methyltransferase required for the conversion of demethylmenaquinol (DMKH2) to menaquinol (MKH2) and the conversion of 2-polyprenyl-6-methoxy-1,4-benzoquinol (DDMQH2) to 2-polyprenyl-3-methyl-6-methoxy-1,4-benzoquinol (DMQH2).</text>
</comment>
<evidence type="ECO:0000256" key="1">
    <source>
        <dbReference type="ARBA" id="ARBA00022428"/>
    </source>
</evidence>
<evidence type="ECO:0000256" key="2">
    <source>
        <dbReference type="ARBA" id="ARBA00022603"/>
    </source>
</evidence>
<dbReference type="AlphaFoldDB" id="A0A6L8W3S8"/>
<comment type="pathway">
    <text evidence="6">Quinol/quinone metabolism; menaquinone biosynthesis; menaquinol from 1,4-dihydroxy-2-naphthoate: step 2/2.</text>
</comment>
<dbReference type="NCBIfam" id="NF001244">
    <property type="entry name" value="PRK00216.1-5"/>
    <property type="match status" value="1"/>
</dbReference>
<comment type="caution">
    <text evidence="7">The sequence shown here is derived from an EMBL/GenBank/DDBJ whole genome shotgun (WGS) entry which is preliminary data.</text>
</comment>